<gene>
    <name evidence="1" type="ORF">BSTOLATCC_MIC36410</name>
</gene>
<evidence type="ECO:0000313" key="1">
    <source>
        <dbReference type="EMBL" id="CAG9324624.1"/>
    </source>
</evidence>
<dbReference type="AlphaFoldDB" id="A0AAU9J8W6"/>
<evidence type="ECO:0008006" key="3">
    <source>
        <dbReference type="Google" id="ProtNLM"/>
    </source>
</evidence>
<reference evidence="1" key="1">
    <citation type="submission" date="2021-09" db="EMBL/GenBank/DDBJ databases">
        <authorList>
            <consortium name="AG Swart"/>
            <person name="Singh M."/>
            <person name="Singh A."/>
            <person name="Seah K."/>
            <person name="Emmerich C."/>
        </authorList>
    </citation>
    <scope>NUCLEOTIDE SEQUENCE</scope>
    <source>
        <strain evidence="1">ATCC30299</strain>
    </source>
</reference>
<name>A0AAU9J8W6_9CILI</name>
<dbReference type="Proteomes" id="UP001162131">
    <property type="component" value="Unassembled WGS sequence"/>
</dbReference>
<organism evidence="1 2">
    <name type="scientific">Blepharisma stoltei</name>
    <dbReference type="NCBI Taxonomy" id="1481888"/>
    <lineage>
        <taxon>Eukaryota</taxon>
        <taxon>Sar</taxon>
        <taxon>Alveolata</taxon>
        <taxon>Ciliophora</taxon>
        <taxon>Postciliodesmatophora</taxon>
        <taxon>Heterotrichea</taxon>
        <taxon>Heterotrichida</taxon>
        <taxon>Blepharismidae</taxon>
        <taxon>Blepharisma</taxon>
    </lineage>
</organism>
<proteinExistence type="predicted"/>
<keyword evidence="2" id="KW-1185">Reference proteome</keyword>
<dbReference type="EMBL" id="CAJZBQ010000036">
    <property type="protein sequence ID" value="CAG9324624.1"/>
    <property type="molecule type" value="Genomic_DNA"/>
</dbReference>
<sequence length="160" mass="18323">MFLGRKSPRRLYRHNTMPTSGLTFNENLLREARDLKRSQTNSEGNCWPNSKNPPIFKKELEVIIESGRSSLNTQDSPGYREIDILKTHTPENLKADKENEVEFDMSAARGFCLKCKKQVTIITTEKKKGWRAYCCLASSDKNRTAKICSRCMSDINQTNA</sequence>
<comment type="caution">
    <text evidence="1">The sequence shown here is derived from an EMBL/GenBank/DDBJ whole genome shotgun (WGS) entry which is preliminary data.</text>
</comment>
<accession>A0AAU9J8W6</accession>
<protein>
    <recommendedName>
        <fullName evidence="3">GIY-YIG homing endonuclease</fullName>
    </recommendedName>
</protein>
<evidence type="ECO:0000313" key="2">
    <source>
        <dbReference type="Proteomes" id="UP001162131"/>
    </source>
</evidence>